<evidence type="ECO:0000313" key="4">
    <source>
        <dbReference type="Proteomes" id="UP000092730"/>
    </source>
</evidence>
<evidence type="ECO:0000313" key="2">
    <source>
        <dbReference type="EMBL" id="OCF26576.1"/>
    </source>
</evidence>
<protein>
    <submittedName>
        <fullName evidence="2">Uncharacterized protein</fullName>
    </submittedName>
</protein>
<reference evidence="3" key="4">
    <citation type="submission" date="2024-02" db="EMBL/GenBank/DDBJ databases">
        <title>Comparative genomics of Cryptococcus and Kwoniella reveals pathogenesis evolution and contrasting modes of karyotype evolution via chromosome fusion or intercentromeric recombination.</title>
        <authorList>
            <person name="Coelho M.A."/>
            <person name="David-Palma M."/>
            <person name="Shea T."/>
            <person name="Bowers K."/>
            <person name="McGinley-Smith S."/>
            <person name="Mohammad A.W."/>
            <person name="Gnirke A."/>
            <person name="Yurkov A.M."/>
            <person name="Nowrousian M."/>
            <person name="Sun S."/>
            <person name="Cuomo C.A."/>
            <person name="Heitman J."/>
        </authorList>
    </citation>
    <scope>NUCLEOTIDE SEQUENCE</scope>
    <source>
        <strain evidence="3">CBS 10118</strain>
    </source>
</reference>
<evidence type="ECO:0000256" key="1">
    <source>
        <dbReference type="SAM" id="MobiDB-lite"/>
    </source>
</evidence>
<accession>A0A1B9G6C2</accession>
<feature type="region of interest" description="Disordered" evidence="1">
    <location>
        <begin position="92"/>
        <end position="115"/>
    </location>
</feature>
<dbReference type="AlphaFoldDB" id="A0A1B9G6C2"/>
<sequence length="165" mass="18382">MVENRQICRTPGIYVRPNSDPKVMTDRRDHLSKFAQAYMTRMIETEDRSTVLAEGMKKTYIGCEVHQMDVRDLVEFCRLGFLQHFIPNTSGVKDANPSSLGSNTSGRDVLHGGLPDLSKVTAGQAELGPERGRSTFFGTNDHRHCPDSTSVGRPSIWRVGSKCIL</sequence>
<name>A0A1B9G6C2_9TREE</name>
<gene>
    <name evidence="2" type="ORF">I302_04262</name>
    <name evidence="3" type="ORF">I302_100888</name>
</gene>
<dbReference type="Proteomes" id="UP000092730">
    <property type="component" value="Chromosome 1"/>
</dbReference>
<dbReference type="GeneID" id="30208661"/>
<dbReference type="VEuPathDB" id="FungiDB:I302_04262"/>
<proteinExistence type="predicted"/>
<dbReference type="KEGG" id="kbi:30208661"/>
<reference evidence="3" key="2">
    <citation type="submission" date="2013-07" db="EMBL/GenBank/DDBJ databases">
        <authorList>
            <consortium name="The Broad Institute Genome Sequencing Platform"/>
            <person name="Cuomo C."/>
            <person name="Litvintseva A."/>
            <person name="Chen Y."/>
            <person name="Heitman J."/>
            <person name="Sun S."/>
            <person name="Springer D."/>
            <person name="Dromer F."/>
            <person name="Young S.K."/>
            <person name="Zeng Q."/>
            <person name="Gargeya S."/>
            <person name="Fitzgerald M."/>
            <person name="Abouelleil A."/>
            <person name="Alvarado L."/>
            <person name="Berlin A.M."/>
            <person name="Chapman S.B."/>
            <person name="Dewar J."/>
            <person name="Goldberg J."/>
            <person name="Griggs A."/>
            <person name="Gujja S."/>
            <person name="Hansen M."/>
            <person name="Howarth C."/>
            <person name="Imamovic A."/>
            <person name="Larimer J."/>
            <person name="McCowan C."/>
            <person name="Murphy C."/>
            <person name="Pearson M."/>
            <person name="Priest M."/>
            <person name="Roberts A."/>
            <person name="Saif S."/>
            <person name="Shea T."/>
            <person name="Sykes S."/>
            <person name="Wortman J."/>
            <person name="Nusbaum C."/>
            <person name="Birren B."/>
        </authorList>
    </citation>
    <scope>NUCLEOTIDE SEQUENCE</scope>
    <source>
        <strain evidence="3">CBS 10118</strain>
    </source>
</reference>
<dbReference type="EMBL" id="KI894020">
    <property type="protein sequence ID" value="OCF26576.1"/>
    <property type="molecule type" value="Genomic_DNA"/>
</dbReference>
<reference evidence="2" key="3">
    <citation type="submission" date="2014-01" db="EMBL/GenBank/DDBJ databases">
        <title>Evolution of pathogenesis and genome organization in the Tremellales.</title>
        <authorList>
            <person name="Cuomo C."/>
            <person name="Litvintseva A."/>
            <person name="Heitman J."/>
            <person name="Chen Y."/>
            <person name="Sun S."/>
            <person name="Springer D."/>
            <person name="Dromer F."/>
            <person name="Young S."/>
            <person name="Zeng Q."/>
            <person name="Chapman S."/>
            <person name="Gujja S."/>
            <person name="Saif S."/>
            <person name="Birren B."/>
        </authorList>
    </citation>
    <scope>NUCLEOTIDE SEQUENCE</scope>
    <source>
        <strain evidence="2">CBS 10118</strain>
    </source>
</reference>
<evidence type="ECO:0000313" key="3">
    <source>
        <dbReference type="EMBL" id="WVW78925.1"/>
    </source>
</evidence>
<keyword evidence="4" id="KW-1185">Reference proteome</keyword>
<organism evidence="2">
    <name type="scientific">Kwoniella bestiolae CBS 10118</name>
    <dbReference type="NCBI Taxonomy" id="1296100"/>
    <lineage>
        <taxon>Eukaryota</taxon>
        <taxon>Fungi</taxon>
        <taxon>Dikarya</taxon>
        <taxon>Basidiomycota</taxon>
        <taxon>Agaricomycotina</taxon>
        <taxon>Tremellomycetes</taxon>
        <taxon>Tremellales</taxon>
        <taxon>Cryptococcaceae</taxon>
        <taxon>Kwoniella</taxon>
    </lineage>
</organism>
<dbReference type="EMBL" id="CP144541">
    <property type="protein sequence ID" value="WVW78925.1"/>
    <property type="molecule type" value="Genomic_DNA"/>
</dbReference>
<dbReference type="RefSeq" id="XP_019047646.1">
    <property type="nucleotide sequence ID" value="XM_019190898.1"/>
</dbReference>
<dbReference type="OrthoDB" id="10623415at2759"/>
<reference evidence="2" key="1">
    <citation type="submission" date="2013-07" db="EMBL/GenBank/DDBJ databases">
        <title>The Genome Sequence of Cryptococcus bestiolae CBS10118.</title>
        <authorList>
            <consortium name="The Broad Institute Genome Sequencing Platform"/>
            <person name="Cuomo C."/>
            <person name="Litvintseva A."/>
            <person name="Chen Y."/>
            <person name="Heitman J."/>
            <person name="Sun S."/>
            <person name="Springer D."/>
            <person name="Dromer F."/>
            <person name="Young S.K."/>
            <person name="Zeng Q."/>
            <person name="Gargeya S."/>
            <person name="Fitzgerald M."/>
            <person name="Abouelleil A."/>
            <person name="Alvarado L."/>
            <person name="Berlin A.M."/>
            <person name="Chapman S.B."/>
            <person name="Dewar J."/>
            <person name="Goldberg J."/>
            <person name="Griggs A."/>
            <person name="Gujja S."/>
            <person name="Hansen M."/>
            <person name="Howarth C."/>
            <person name="Imamovic A."/>
            <person name="Larimer J."/>
            <person name="McCowan C."/>
            <person name="Murphy C."/>
            <person name="Pearson M."/>
            <person name="Priest M."/>
            <person name="Roberts A."/>
            <person name="Saif S."/>
            <person name="Shea T."/>
            <person name="Sykes S."/>
            <person name="Wortman J."/>
            <person name="Nusbaum C."/>
            <person name="Birren B."/>
        </authorList>
    </citation>
    <scope>NUCLEOTIDE SEQUENCE [LARGE SCALE GENOMIC DNA]</scope>
    <source>
        <strain evidence="2">CBS 10118</strain>
    </source>
</reference>
<feature type="compositionally biased region" description="Polar residues" evidence="1">
    <location>
        <begin position="92"/>
        <end position="106"/>
    </location>
</feature>